<evidence type="ECO:0000313" key="1">
    <source>
        <dbReference type="EMBL" id="PON62395.1"/>
    </source>
</evidence>
<proteinExistence type="predicted"/>
<accession>A0A2P5CN22</accession>
<sequence length="79" mass="8993">MSLSLELAPHSHIDLSQTLIRAYGPIPYHRPCQLICPCHSPKAEAEPQESKTLQLGNIYTTAAYHRRLICKTFMSRVQM</sequence>
<dbReference type="Proteomes" id="UP000237105">
    <property type="component" value="Unassembled WGS sequence"/>
</dbReference>
<gene>
    <name evidence="1" type="ORF">PanWU01x14_139200</name>
</gene>
<organism evidence="1 2">
    <name type="scientific">Parasponia andersonii</name>
    <name type="common">Sponia andersonii</name>
    <dbReference type="NCBI Taxonomy" id="3476"/>
    <lineage>
        <taxon>Eukaryota</taxon>
        <taxon>Viridiplantae</taxon>
        <taxon>Streptophyta</taxon>
        <taxon>Embryophyta</taxon>
        <taxon>Tracheophyta</taxon>
        <taxon>Spermatophyta</taxon>
        <taxon>Magnoliopsida</taxon>
        <taxon>eudicotyledons</taxon>
        <taxon>Gunneridae</taxon>
        <taxon>Pentapetalae</taxon>
        <taxon>rosids</taxon>
        <taxon>fabids</taxon>
        <taxon>Rosales</taxon>
        <taxon>Cannabaceae</taxon>
        <taxon>Parasponia</taxon>
    </lineage>
</organism>
<name>A0A2P5CN22_PARAD</name>
<evidence type="ECO:0000313" key="2">
    <source>
        <dbReference type="Proteomes" id="UP000237105"/>
    </source>
</evidence>
<protein>
    <submittedName>
        <fullName evidence="1">Uncharacterized protein</fullName>
    </submittedName>
</protein>
<dbReference type="AlphaFoldDB" id="A0A2P5CN22"/>
<dbReference type="OrthoDB" id="10278358at2759"/>
<dbReference type="EMBL" id="JXTB01000113">
    <property type="protein sequence ID" value="PON62395.1"/>
    <property type="molecule type" value="Genomic_DNA"/>
</dbReference>
<reference evidence="2" key="1">
    <citation type="submission" date="2016-06" db="EMBL/GenBank/DDBJ databases">
        <title>Parallel loss of symbiosis genes in relatives of nitrogen-fixing non-legume Parasponia.</title>
        <authorList>
            <person name="Van Velzen R."/>
            <person name="Holmer R."/>
            <person name="Bu F."/>
            <person name="Rutten L."/>
            <person name="Van Zeijl A."/>
            <person name="Liu W."/>
            <person name="Santuari L."/>
            <person name="Cao Q."/>
            <person name="Sharma T."/>
            <person name="Shen D."/>
            <person name="Roswanjaya Y."/>
            <person name="Wardhani T."/>
            <person name="Kalhor M.S."/>
            <person name="Jansen J."/>
            <person name="Van den Hoogen J."/>
            <person name="Gungor B."/>
            <person name="Hartog M."/>
            <person name="Hontelez J."/>
            <person name="Verver J."/>
            <person name="Yang W.-C."/>
            <person name="Schijlen E."/>
            <person name="Repin R."/>
            <person name="Schilthuizen M."/>
            <person name="Schranz E."/>
            <person name="Heidstra R."/>
            <person name="Miyata K."/>
            <person name="Fedorova E."/>
            <person name="Kohlen W."/>
            <person name="Bisseling T."/>
            <person name="Smit S."/>
            <person name="Geurts R."/>
        </authorList>
    </citation>
    <scope>NUCLEOTIDE SEQUENCE [LARGE SCALE GENOMIC DNA]</scope>
    <source>
        <strain evidence="2">cv. WU1-14</strain>
    </source>
</reference>
<keyword evidence="2" id="KW-1185">Reference proteome</keyword>
<comment type="caution">
    <text evidence="1">The sequence shown here is derived from an EMBL/GenBank/DDBJ whole genome shotgun (WGS) entry which is preliminary data.</text>
</comment>